<keyword evidence="13" id="KW-1185">Reference proteome</keyword>
<dbReference type="EMBL" id="VRTS01000007">
    <property type="protein sequence ID" value="TXK60960.1"/>
    <property type="molecule type" value="Genomic_DNA"/>
</dbReference>
<keyword evidence="8 10" id="KW-0238">DNA-binding</keyword>
<protein>
    <recommendedName>
        <fullName evidence="10">RecBCD enzyme subunit RecC</fullName>
    </recommendedName>
    <alternativeName>
        <fullName evidence="10">Exonuclease V subunit RecC</fullName>
        <shortName evidence="10">ExoV subunit RecC</shortName>
    </alternativeName>
    <alternativeName>
        <fullName evidence="10">Helicase/nuclease RecBCD subunit RecC</fullName>
    </alternativeName>
</protein>
<dbReference type="AlphaFoldDB" id="A0A5C8KNA0"/>
<evidence type="ECO:0000256" key="5">
    <source>
        <dbReference type="ARBA" id="ARBA00022806"/>
    </source>
</evidence>
<feature type="domain" description="RecC C-terminal" evidence="11">
    <location>
        <begin position="838"/>
        <end position="1096"/>
    </location>
</feature>
<dbReference type="GO" id="GO:0009338">
    <property type="term" value="C:exodeoxyribonuclease V complex"/>
    <property type="evidence" value="ECO:0007669"/>
    <property type="project" value="InterPro"/>
</dbReference>
<dbReference type="HAMAP" id="MF_01486">
    <property type="entry name" value="RecC"/>
    <property type="match status" value="1"/>
</dbReference>
<gene>
    <name evidence="10 12" type="primary">recC</name>
    <name evidence="12" type="ORF">FU658_10270</name>
</gene>
<dbReference type="PANTHER" id="PTHR30591">
    <property type="entry name" value="RECBCD ENZYME SUBUNIT RECC"/>
    <property type="match status" value="1"/>
</dbReference>
<dbReference type="PIRSF" id="PIRSF000980">
    <property type="entry name" value="RecC"/>
    <property type="match status" value="1"/>
</dbReference>
<dbReference type="NCBIfam" id="TIGR01450">
    <property type="entry name" value="recC"/>
    <property type="match status" value="1"/>
</dbReference>
<dbReference type="RefSeq" id="WP_147892003.1">
    <property type="nucleotide sequence ID" value="NZ_VRTS01000007.1"/>
</dbReference>
<keyword evidence="6 10" id="KW-0269">Exonuclease</keyword>
<evidence type="ECO:0000256" key="8">
    <source>
        <dbReference type="ARBA" id="ARBA00023125"/>
    </source>
</evidence>
<keyword evidence="1 10" id="KW-0540">Nuclease</keyword>
<accession>A0A5C8KNA0</accession>
<evidence type="ECO:0000313" key="13">
    <source>
        <dbReference type="Proteomes" id="UP000321248"/>
    </source>
</evidence>
<dbReference type="GO" id="GO:0008854">
    <property type="term" value="F:exodeoxyribonuclease V activity"/>
    <property type="evidence" value="ECO:0007669"/>
    <property type="project" value="InterPro"/>
</dbReference>
<dbReference type="SUPFAM" id="SSF52980">
    <property type="entry name" value="Restriction endonuclease-like"/>
    <property type="match status" value="1"/>
</dbReference>
<name>A0A5C8KNA0_9GAMM</name>
<reference evidence="12 13" key="1">
    <citation type="submission" date="2019-08" db="EMBL/GenBank/DDBJ databases">
        <authorList>
            <person name="Karlyshev A.V."/>
        </authorList>
    </citation>
    <scope>NUCLEOTIDE SEQUENCE [LARGE SCALE GENOMIC DNA]</scope>
    <source>
        <strain evidence="12 13">Alg18-2.2</strain>
    </source>
</reference>
<evidence type="ECO:0000259" key="11">
    <source>
        <dbReference type="Pfam" id="PF17946"/>
    </source>
</evidence>
<dbReference type="Gene3D" id="3.40.50.10930">
    <property type="match status" value="1"/>
</dbReference>
<evidence type="ECO:0000313" key="12">
    <source>
        <dbReference type="EMBL" id="TXK60960.1"/>
    </source>
</evidence>
<dbReference type="InterPro" id="IPR006697">
    <property type="entry name" value="RecC"/>
</dbReference>
<dbReference type="Proteomes" id="UP000321248">
    <property type="component" value="Unassembled WGS sequence"/>
</dbReference>
<dbReference type="GO" id="GO:0000724">
    <property type="term" value="P:double-strand break repair via homologous recombination"/>
    <property type="evidence" value="ECO:0007669"/>
    <property type="project" value="UniProtKB-UniRule"/>
</dbReference>
<comment type="subunit">
    <text evidence="10">Heterotrimer of RecB, RecC and RecD. All subunits contribute to DNA-binding.</text>
</comment>
<comment type="miscellaneous">
    <text evidence="10">In the RecBCD complex, RecB has a slow 3'-5' helicase, an exonuclease activity and loads RecA onto ssDNA, RecD has a fast 5'-3' helicase activity, while RecC stimulates the ATPase and processivity of the RecB helicase and contributes to recognition of the Chi site.</text>
</comment>
<comment type="function">
    <text evidence="10">A helicase/nuclease that prepares dsDNA breaks (DSB) for recombinational DNA repair. Binds to DSBs and unwinds DNA via a highly rapid and processive ATP-dependent bidirectional helicase activity. Unwinds dsDNA until it encounters a Chi (crossover hotspot instigator) sequence from the 3' direction. Cuts ssDNA a few nucleotides 3' to the Chi site. The properties and activities of the enzyme are changed at Chi. The Chi-altered holoenzyme produces a long 3'-ssDNA overhang and facilitates RecA-binding to the ssDNA for homologous DNA recombination and repair. Holoenzyme degrades any linearized DNA that is unable to undergo homologous recombination. In the holoenzyme this subunit recognizes the wild-type Chi sequence, and when added to isolated RecB increases its ATP-dependent helicase processivity.</text>
</comment>
<dbReference type="InterPro" id="IPR041500">
    <property type="entry name" value="RecC_C"/>
</dbReference>
<evidence type="ECO:0000256" key="6">
    <source>
        <dbReference type="ARBA" id="ARBA00022839"/>
    </source>
</evidence>
<dbReference type="InterPro" id="IPR011335">
    <property type="entry name" value="Restrct_endonuc-II-like"/>
</dbReference>
<evidence type="ECO:0000256" key="10">
    <source>
        <dbReference type="HAMAP-Rule" id="MF_01486"/>
    </source>
</evidence>
<comment type="similarity">
    <text evidence="10">Belongs to the RecC family.</text>
</comment>
<dbReference type="PANTHER" id="PTHR30591:SF1">
    <property type="entry name" value="RECBCD ENZYME SUBUNIT RECC"/>
    <property type="match status" value="1"/>
</dbReference>
<proteinExistence type="inferred from homology"/>
<keyword evidence="7 10" id="KW-0067">ATP-binding</keyword>
<keyword evidence="2 10" id="KW-0547">Nucleotide-binding</keyword>
<keyword evidence="9 10" id="KW-0234">DNA repair</keyword>
<evidence type="ECO:0000256" key="4">
    <source>
        <dbReference type="ARBA" id="ARBA00022801"/>
    </source>
</evidence>
<evidence type="ECO:0000256" key="1">
    <source>
        <dbReference type="ARBA" id="ARBA00022722"/>
    </source>
</evidence>
<dbReference type="Pfam" id="PF17946">
    <property type="entry name" value="RecC_C"/>
    <property type="match status" value="1"/>
</dbReference>
<keyword evidence="4 10" id="KW-0378">Hydrolase</keyword>
<dbReference type="InterPro" id="IPR027417">
    <property type="entry name" value="P-loop_NTPase"/>
</dbReference>
<comment type="caution">
    <text evidence="12">The sequence shown here is derived from an EMBL/GenBank/DDBJ whole genome shotgun (WGS) entry which is preliminary data.</text>
</comment>
<dbReference type="Gene3D" id="3.40.50.300">
    <property type="entry name" value="P-loop containing nucleotide triphosphate hydrolases"/>
    <property type="match status" value="2"/>
</dbReference>
<dbReference type="SUPFAM" id="SSF52540">
    <property type="entry name" value="P-loop containing nucleoside triphosphate hydrolases"/>
    <property type="match status" value="2"/>
</dbReference>
<evidence type="ECO:0000256" key="2">
    <source>
        <dbReference type="ARBA" id="ARBA00022741"/>
    </source>
</evidence>
<dbReference type="GO" id="GO:0003677">
    <property type="term" value="F:DNA binding"/>
    <property type="evidence" value="ECO:0007669"/>
    <property type="project" value="UniProtKB-UniRule"/>
</dbReference>
<evidence type="ECO:0000256" key="7">
    <source>
        <dbReference type="ARBA" id="ARBA00022840"/>
    </source>
</evidence>
<dbReference type="OrthoDB" id="9762834at2"/>
<evidence type="ECO:0000256" key="9">
    <source>
        <dbReference type="ARBA" id="ARBA00023204"/>
    </source>
</evidence>
<dbReference type="Gene3D" id="1.10.10.160">
    <property type="match status" value="1"/>
</dbReference>
<sequence>MNPDIASHGLWVFRASRLEALLDPLESLLRAAPPANVLTPQRVIAAHPGMRHWLLGELARKRGPRGIVANLDVVLPSSWLDELAQQVLGREAVAVKPYRRGALRWRIHAALDQVPDDRLARYLHGDDAPRRRFQLADRLARIYSQYLVYRADWLAAWARDPDAEPVDTLLGPLWHRLRGDIGQPHRGERMRALLHALQSGQGGAPAAADPEPLHLFGISHLAPDELAVLRSVAAQRLVVFYLPDPCREYWGGLTDPRRALVEQLAMEPFGQDAEAWFFEQERQHPLLARWGRLGQHFVMRLQGEEQGAQVDERHWQDRPEADQVPTDRLARVQESIRRLQPGLMKEDALDTRAFADPSLRVHACHTRLRELEVLRDQLLDAIEHLDGVKPSDIVVMASDIRAYVPLIPAVFGAPGDPTAALPYHLADVPLASSHPVFSAFERLLSLPASRLSAPELLDLLSEPVVARRQRLDAEDLPLLGRWLGEARVAWGLDAGHRQRLGVPGIREHTFEWGLDRLLAGVVFGDLGDGEAQAVDLPDDRALAPVAAISGPQAELLGRLDRVLREVAAFLDTCARPRPASHWAQALASHIDALFEVDRMDAGAVDALVQLKRIVAELGEEPAEAGLDPALEFSVVREVLNEKLAAVPERQRFLMGGITVCGMVPQRAIPFRVVAVLGLNDGEFPRAVDDPGLDLMGRIRRIGDRDVRSDDRYLFLETVMSARDRLHLSYLGEGVRDGKPKNPAPPLAELLAALDEAAGLGPDDDSERPWRVRHPLQAFDVRYFLGRDAAGADARLFSYADLYRRMAERDGEAVKPFYVGPGAGAATANSTAAAGDAIIPLREVLAYFKDPSKQVLRSRLRVGLDALEDDRLADSEPLDARFAAIDRIGRRLFLEAAQRPGMELPTSPPAWLRLTGVLPPGAPGHEAWTAECESVGPLLDVARQHPLFADGGLPPRSALKLMQHVGAVQVGGELVRVHAQGGGDGPLWVVDVFPGKKGEGELGFRERIPAFIEWALLRLSQPHARPVRLCLLSNTAEAPWQQAINEYDHLLNGLDAADAAPQLEALGTRVEALLAFWANAQDQPPWYFPKTSWKALEVIDKRASVAPGEGGAAFDTAVSATFRGGYSAGEVDYAPGYARLLAGAEEFRDGTPSRAALDATALALRALITLDAGGVPA</sequence>
<keyword evidence="3 10" id="KW-0227">DNA damage</keyword>
<evidence type="ECO:0000256" key="3">
    <source>
        <dbReference type="ARBA" id="ARBA00022763"/>
    </source>
</evidence>
<organism evidence="12 13">
    <name type="scientific">Alkalisalibacterium limincola</name>
    <dbReference type="NCBI Taxonomy" id="2699169"/>
    <lineage>
        <taxon>Bacteria</taxon>
        <taxon>Pseudomonadati</taxon>
        <taxon>Pseudomonadota</taxon>
        <taxon>Gammaproteobacteria</taxon>
        <taxon>Lysobacterales</taxon>
        <taxon>Lysobacteraceae</taxon>
        <taxon>Alkalisalibacterium</taxon>
    </lineage>
</organism>
<dbReference type="InterPro" id="IPR013986">
    <property type="entry name" value="DExx_box_DNA_helicase_dom_sf"/>
</dbReference>
<dbReference type="Pfam" id="PF04257">
    <property type="entry name" value="Exonuc_V_gamma"/>
    <property type="match status" value="1"/>
</dbReference>
<keyword evidence="5 10" id="KW-0347">Helicase</keyword>
<dbReference type="GO" id="GO:0005524">
    <property type="term" value="F:ATP binding"/>
    <property type="evidence" value="ECO:0007669"/>
    <property type="project" value="UniProtKB-UniRule"/>
</dbReference>
<dbReference type="GO" id="GO:0003678">
    <property type="term" value="F:DNA helicase activity"/>
    <property type="evidence" value="ECO:0007669"/>
    <property type="project" value="UniProtKB-UniRule"/>
</dbReference>